<dbReference type="AlphaFoldDB" id="A0A0P5EBN9"/>
<keyword evidence="6" id="KW-0694">RNA-binding</keyword>
<dbReference type="PANTHER" id="PTHR46179:SF20">
    <property type="entry name" value="TRANSCRIPTION FACTOR 3A PROTEIN-RELATED"/>
    <property type="match status" value="1"/>
</dbReference>
<keyword evidence="9" id="KW-0539">Nucleus</keyword>
<name>A0A0P5EBN9_9CRUS</name>
<evidence type="ECO:0000256" key="3">
    <source>
        <dbReference type="ARBA" id="ARBA00022737"/>
    </source>
</evidence>
<evidence type="ECO:0000256" key="1">
    <source>
        <dbReference type="ARBA" id="ARBA00004123"/>
    </source>
</evidence>
<dbReference type="GO" id="GO:0006357">
    <property type="term" value="P:regulation of transcription by RNA polymerase II"/>
    <property type="evidence" value="ECO:0007669"/>
    <property type="project" value="TreeGrafter"/>
</dbReference>
<evidence type="ECO:0000256" key="4">
    <source>
        <dbReference type="ARBA" id="ARBA00022771"/>
    </source>
</evidence>
<keyword evidence="5" id="KW-0862">Zinc</keyword>
<keyword evidence="12" id="KW-1185">Reference proteome</keyword>
<dbReference type="PANTHER" id="PTHR46179">
    <property type="entry name" value="ZINC FINGER PROTEIN"/>
    <property type="match status" value="1"/>
</dbReference>
<dbReference type="Gene3D" id="3.30.160.60">
    <property type="entry name" value="Classic Zinc Finger"/>
    <property type="match status" value="6"/>
</dbReference>
<dbReference type="InterPro" id="IPR051061">
    <property type="entry name" value="Zinc_finger_trans_reg"/>
</dbReference>
<evidence type="ECO:0000256" key="2">
    <source>
        <dbReference type="ARBA" id="ARBA00022723"/>
    </source>
</evidence>
<dbReference type="EMBL" id="LRGB01000084">
    <property type="protein sequence ID" value="KZS21108.1"/>
    <property type="molecule type" value="Genomic_DNA"/>
</dbReference>
<accession>A0A0P5EBN9</accession>
<evidence type="ECO:0000256" key="10">
    <source>
        <dbReference type="SAM" id="MobiDB-lite"/>
    </source>
</evidence>
<evidence type="ECO:0000256" key="9">
    <source>
        <dbReference type="ARBA" id="ARBA00023242"/>
    </source>
</evidence>
<dbReference type="Pfam" id="PF22110">
    <property type="entry name" value="TFIIIA_zf-C2H2"/>
    <property type="match status" value="1"/>
</dbReference>
<dbReference type="FunFam" id="3.30.160.60:FF:001102">
    <property type="entry name" value="Transcription factor IIIA"/>
    <property type="match status" value="1"/>
</dbReference>
<dbReference type="PROSITE" id="PS00028">
    <property type="entry name" value="ZINC_FINGER_C2H2_1"/>
    <property type="match status" value="8"/>
</dbReference>
<protein>
    <submittedName>
        <fullName evidence="11">Transcription factor IIIA</fullName>
    </submittedName>
</protein>
<dbReference type="InterPro" id="IPR054599">
    <property type="entry name" value="TFIIIA_Zfn-C2H2"/>
</dbReference>
<evidence type="ECO:0000313" key="11">
    <source>
        <dbReference type="EMBL" id="KZS21108.1"/>
    </source>
</evidence>
<dbReference type="GO" id="GO:0005634">
    <property type="term" value="C:nucleus"/>
    <property type="evidence" value="ECO:0007669"/>
    <property type="project" value="UniProtKB-SubCell"/>
</dbReference>
<dbReference type="STRING" id="35525.A0A0P5EBN9"/>
<evidence type="ECO:0000313" key="12">
    <source>
        <dbReference type="Proteomes" id="UP000076858"/>
    </source>
</evidence>
<dbReference type="InterPro" id="IPR013087">
    <property type="entry name" value="Znf_C2H2_type"/>
</dbReference>
<dbReference type="Pfam" id="PF00096">
    <property type="entry name" value="zf-C2H2"/>
    <property type="match status" value="4"/>
</dbReference>
<dbReference type="Proteomes" id="UP000076858">
    <property type="component" value="Unassembled WGS sequence"/>
</dbReference>
<dbReference type="GO" id="GO:0008270">
    <property type="term" value="F:zinc ion binding"/>
    <property type="evidence" value="ECO:0007669"/>
    <property type="project" value="UniProtKB-KW"/>
</dbReference>
<feature type="region of interest" description="Disordered" evidence="10">
    <location>
        <begin position="306"/>
        <end position="342"/>
    </location>
</feature>
<gene>
    <name evidence="11" type="ORF">APZ42_012240</name>
</gene>
<dbReference type="SUPFAM" id="SSF57667">
    <property type="entry name" value="beta-beta-alpha zinc fingers"/>
    <property type="match status" value="4"/>
</dbReference>
<sequence length="359" mass="41442">MLIDKLRYMQTTSDKVMDKTQISNERQFVAEVSVEPKGNLTPGNKRYHCTHEGCTAAFGKPSRLVQHERIHSGDRPFKCQQCDQSYTRAFHLKRHVSTAHEQLAVQIFLCPEERCRKQFVSRQKMELHHQSVHSAHALKCPSCEKTFKKNQQLKIHQYQHTGILPYQCEYEGCGKHFLLPSRLRAHAKTHKGYVCDAEGCDQHFPIWSALRKHKLEAHAQKHICTICNSTFKRPGFLKSHQKMHQATREVFHCPFESCLRKFYYKNNLKSHIDNYHNPGQFQCKQEGCGKVFIRKASLVSHAARHKLPTTGTKSEDTRVIRKSPKVRSDKGQPKKAMAAILSGQKISNSESKLVMRSLE</sequence>
<comment type="caution">
    <text evidence="11">The sequence shown here is derived from an EMBL/GenBank/DDBJ whole genome shotgun (WGS) entry which is preliminary data.</text>
</comment>
<keyword evidence="8" id="KW-0804">Transcription</keyword>
<dbReference type="GO" id="GO:0003723">
    <property type="term" value="F:RNA binding"/>
    <property type="evidence" value="ECO:0007669"/>
    <property type="project" value="UniProtKB-KW"/>
</dbReference>
<dbReference type="PROSITE" id="PS50157">
    <property type="entry name" value="ZINC_FINGER_C2H2_2"/>
    <property type="match status" value="9"/>
</dbReference>
<dbReference type="InterPro" id="IPR036236">
    <property type="entry name" value="Znf_C2H2_sf"/>
</dbReference>
<keyword evidence="3" id="KW-0677">Repeat</keyword>
<dbReference type="SMART" id="SM00355">
    <property type="entry name" value="ZnF_C2H2"/>
    <property type="match status" value="9"/>
</dbReference>
<comment type="subcellular location">
    <subcellularLocation>
        <location evidence="1">Nucleus</location>
    </subcellularLocation>
</comment>
<dbReference type="OrthoDB" id="6431597at2759"/>
<reference evidence="11 12" key="1">
    <citation type="submission" date="2016-03" db="EMBL/GenBank/DDBJ databases">
        <title>EvidentialGene: Evidence-directed Construction of Genes on Genomes.</title>
        <authorList>
            <person name="Gilbert D.G."/>
            <person name="Choi J.-H."/>
            <person name="Mockaitis K."/>
            <person name="Colbourne J."/>
            <person name="Pfrender M."/>
        </authorList>
    </citation>
    <scope>NUCLEOTIDE SEQUENCE [LARGE SCALE GENOMIC DNA]</scope>
    <source>
        <strain evidence="11 12">Xinb3</strain>
        <tissue evidence="11">Complete organism</tissue>
    </source>
</reference>
<keyword evidence="7" id="KW-0805">Transcription regulation</keyword>
<evidence type="ECO:0000256" key="8">
    <source>
        <dbReference type="ARBA" id="ARBA00023163"/>
    </source>
</evidence>
<organism evidence="11 12">
    <name type="scientific">Daphnia magna</name>
    <dbReference type="NCBI Taxonomy" id="35525"/>
    <lineage>
        <taxon>Eukaryota</taxon>
        <taxon>Metazoa</taxon>
        <taxon>Ecdysozoa</taxon>
        <taxon>Arthropoda</taxon>
        <taxon>Crustacea</taxon>
        <taxon>Branchiopoda</taxon>
        <taxon>Diplostraca</taxon>
        <taxon>Cladocera</taxon>
        <taxon>Anomopoda</taxon>
        <taxon>Daphniidae</taxon>
        <taxon>Daphnia</taxon>
    </lineage>
</organism>
<dbReference type="FunFam" id="3.30.160.60:FF:000032">
    <property type="entry name" value="Krueppel-like factor 4"/>
    <property type="match status" value="1"/>
</dbReference>
<proteinExistence type="predicted"/>
<evidence type="ECO:0000256" key="6">
    <source>
        <dbReference type="ARBA" id="ARBA00022884"/>
    </source>
</evidence>
<evidence type="ECO:0000256" key="5">
    <source>
        <dbReference type="ARBA" id="ARBA00022833"/>
    </source>
</evidence>
<keyword evidence="2" id="KW-0479">Metal-binding</keyword>
<evidence type="ECO:0000256" key="7">
    <source>
        <dbReference type="ARBA" id="ARBA00023015"/>
    </source>
</evidence>
<keyword evidence="4" id="KW-0863">Zinc-finger</keyword>